<gene>
    <name evidence="1" type="ORF">D3875_00905</name>
</gene>
<keyword evidence="2" id="KW-1185">Reference proteome</keyword>
<dbReference type="OrthoDB" id="10009010at2"/>
<comment type="caution">
    <text evidence="1">The sequence shown here is derived from an EMBL/GenBank/DDBJ whole genome shotgun (WGS) entry which is preliminary data.</text>
</comment>
<evidence type="ECO:0000313" key="1">
    <source>
        <dbReference type="EMBL" id="RJF75641.1"/>
    </source>
</evidence>
<protein>
    <submittedName>
        <fullName evidence="1">Uncharacterized protein</fullName>
    </submittedName>
</protein>
<dbReference type="EMBL" id="QYUJ01000004">
    <property type="protein sequence ID" value="RJF75641.1"/>
    <property type="molecule type" value="Genomic_DNA"/>
</dbReference>
<sequence>MFLTLMLLTGWHWPTPEQVLYPTNEARLQSCMTPKPEPTAATVSQAKADIGKRRVFFVPPVNTLAGACIPPDDRYPLVVKAAEEFKTTLQNGTAPPPNIVVTLMAPIKEYNEARQWMAYLVLKDSTGQVVKRWKPRTGMVRQLTPGSGLSILIFDAPTEGERSLVRRATQLQVEVDWGQGQVKQVTDTRNLPTY</sequence>
<dbReference type="AlphaFoldDB" id="A0A418VHM4"/>
<accession>A0A418VHM4</accession>
<organism evidence="1 2">
    <name type="scientific">Deinococcus cavernae</name>
    <dbReference type="NCBI Taxonomy" id="2320857"/>
    <lineage>
        <taxon>Bacteria</taxon>
        <taxon>Thermotogati</taxon>
        <taxon>Deinococcota</taxon>
        <taxon>Deinococci</taxon>
        <taxon>Deinococcales</taxon>
        <taxon>Deinococcaceae</taxon>
        <taxon>Deinococcus</taxon>
    </lineage>
</organism>
<reference evidence="1 2" key="1">
    <citation type="submission" date="2018-09" db="EMBL/GenBank/DDBJ databases">
        <authorList>
            <person name="Zhu H."/>
        </authorList>
    </citation>
    <scope>NUCLEOTIDE SEQUENCE [LARGE SCALE GENOMIC DNA]</scope>
    <source>
        <strain evidence="1 2">K2S05-167</strain>
    </source>
</reference>
<dbReference type="RefSeq" id="WP_119760183.1">
    <property type="nucleotide sequence ID" value="NZ_QYUJ01000004.1"/>
</dbReference>
<name>A0A418VHM4_9DEIO</name>
<proteinExistence type="predicted"/>
<dbReference type="Proteomes" id="UP000286287">
    <property type="component" value="Unassembled WGS sequence"/>
</dbReference>
<evidence type="ECO:0000313" key="2">
    <source>
        <dbReference type="Proteomes" id="UP000286287"/>
    </source>
</evidence>